<sequence>LPRVRGSSEAIRCVRGATASSSQWAQAVATSAAAAELCRGLHKRSRLRAGCSRRSAGRRRGEASPNLGGTVLEDRRYTEAFETGFGCKLILANPLEVPLLLDGIWVKSGERAHGTALEAQGISGSAAVFVGGTEVDMLLWFQAPCWPYNVLTLAVSHRHGGQTKVAGEWARSFSADARQLMNEGSVLQSGVPLEKTGLSWHLVPETGSLAVIQVVVQISNSRALLTRSSLDLLPPYLRPEPWRAWVLPSPSEVAGWMFGSGQVLNPKGLRQQLEAMGAEEQPLADVRLFFVLGIKQTATPRMVRAAWRRRAQELHPDRSGEADRSQFDEAREAFRVLSDPVLRARYEDLGAVGMDSVEGAPPAEDGSSFDGFVTVLQLLLGGWALRPLLGGPLTPPLGISLRNNNNNNDNDNNNNDNNNTAETTAGAAPATPATGQKRNEENALQALQAALASEMRAALGLYDSSEAESSEVASQIRAALATASMLHPVIDDRAEFDDCGLRRDIQALVRVAEGTLAPYLLARLGSAILMGTESWLAREAPVQWMSSPPALLHASDILMSPTNLRQREEPGQQPDVEPMRTELQRTPSLLLAQAASNNNNNNTGALELLSLAGIGAASLATLPGIALAALVAPGTTQTQRATEVAVELMLDVALRTAMLEVDRRGQGLARRLLEEEGRPWQLRWRCAQALRRFASLLQEEGELGSPDLAALIRGV</sequence>
<feature type="compositionally biased region" description="Low complexity" evidence="1">
    <location>
        <begin position="400"/>
        <end position="435"/>
    </location>
</feature>
<dbReference type="InterPro" id="IPR036869">
    <property type="entry name" value="J_dom_sf"/>
</dbReference>
<keyword evidence="4" id="KW-1185">Reference proteome</keyword>
<comment type="caution">
    <text evidence="3">The sequence shown here is derived from an EMBL/GenBank/DDBJ whole genome shotgun (WGS) entry which is preliminary data.</text>
</comment>
<name>A0A813FYR3_POLGL</name>
<dbReference type="SMART" id="SM00271">
    <property type="entry name" value="DnaJ"/>
    <property type="match status" value="1"/>
</dbReference>
<accession>A0A813FYR3</accession>
<gene>
    <name evidence="3" type="ORF">PGLA1383_LOCUS33459</name>
</gene>
<dbReference type="PANTHER" id="PTHR44924">
    <property type="entry name" value="DNAJ SUBFAMILY A MEMBER 2"/>
    <property type="match status" value="1"/>
</dbReference>
<dbReference type="OrthoDB" id="445556at2759"/>
<feature type="region of interest" description="Disordered" evidence="1">
    <location>
        <begin position="400"/>
        <end position="440"/>
    </location>
</feature>
<dbReference type="InterPro" id="IPR001623">
    <property type="entry name" value="DnaJ_domain"/>
</dbReference>
<dbReference type="Proteomes" id="UP000654075">
    <property type="component" value="Unassembled WGS sequence"/>
</dbReference>
<dbReference type="SUPFAM" id="SSF46565">
    <property type="entry name" value="Chaperone J-domain"/>
    <property type="match status" value="1"/>
</dbReference>
<evidence type="ECO:0000313" key="3">
    <source>
        <dbReference type="EMBL" id="CAE8615747.1"/>
    </source>
</evidence>
<evidence type="ECO:0000256" key="1">
    <source>
        <dbReference type="SAM" id="MobiDB-lite"/>
    </source>
</evidence>
<dbReference type="AlphaFoldDB" id="A0A813FYR3"/>
<organism evidence="3 4">
    <name type="scientific">Polarella glacialis</name>
    <name type="common">Dinoflagellate</name>
    <dbReference type="NCBI Taxonomy" id="89957"/>
    <lineage>
        <taxon>Eukaryota</taxon>
        <taxon>Sar</taxon>
        <taxon>Alveolata</taxon>
        <taxon>Dinophyceae</taxon>
        <taxon>Suessiales</taxon>
        <taxon>Suessiaceae</taxon>
        <taxon>Polarella</taxon>
    </lineage>
</organism>
<dbReference type="CDD" id="cd06257">
    <property type="entry name" value="DnaJ"/>
    <property type="match status" value="1"/>
</dbReference>
<evidence type="ECO:0000313" key="4">
    <source>
        <dbReference type="Proteomes" id="UP000654075"/>
    </source>
</evidence>
<feature type="domain" description="J" evidence="2">
    <location>
        <begin position="287"/>
        <end position="350"/>
    </location>
</feature>
<dbReference type="Pfam" id="PF00226">
    <property type="entry name" value="DnaJ"/>
    <property type="match status" value="1"/>
</dbReference>
<dbReference type="Gene3D" id="1.10.287.110">
    <property type="entry name" value="DnaJ domain"/>
    <property type="match status" value="1"/>
</dbReference>
<reference evidence="3" key="1">
    <citation type="submission" date="2021-02" db="EMBL/GenBank/DDBJ databases">
        <authorList>
            <person name="Dougan E. K."/>
            <person name="Rhodes N."/>
            <person name="Thang M."/>
            <person name="Chan C."/>
        </authorList>
    </citation>
    <scope>NUCLEOTIDE SEQUENCE</scope>
</reference>
<dbReference type="PANTHER" id="PTHR44924:SF1">
    <property type="entry name" value="DNAJ SUBFAMILY A MEMBER 2"/>
    <property type="match status" value="1"/>
</dbReference>
<proteinExistence type="predicted"/>
<dbReference type="EMBL" id="CAJNNV010025700">
    <property type="protein sequence ID" value="CAE8615747.1"/>
    <property type="molecule type" value="Genomic_DNA"/>
</dbReference>
<dbReference type="PROSITE" id="PS50076">
    <property type="entry name" value="DNAJ_2"/>
    <property type="match status" value="1"/>
</dbReference>
<feature type="non-terminal residue" evidence="3">
    <location>
        <position position="715"/>
    </location>
</feature>
<protein>
    <recommendedName>
        <fullName evidence="2">J domain-containing protein</fullName>
    </recommendedName>
</protein>
<evidence type="ECO:0000259" key="2">
    <source>
        <dbReference type="PROSITE" id="PS50076"/>
    </source>
</evidence>